<dbReference type="PANTHER" id="PTHR47959:SF1">
    <property type="entry name" value="ATP-DEPENDENT RNA HELICASE DBPA"/>
    <property type="match status" value="1"/>
</dbReference>
<feature type="compositionally biased region" description="Basic and acidic residues" evidence="7">
    <location>
        <begin position="698"/>
        <end position="714"/>
    </location>
</feature>
<dbReference type="SUPFAM" id="SSF52540">
    <property type="entry name" value="P-loop containing nucleoside triphosphate hydrolases"/>
    <property type="match status" value="1"/>
</dbReference>
<dbReference type="KEGG" id="rmai:MACH21_01680"/>
<dbReference type="AlphaFoldDB" id="A0AA48HH00"/>
<evidence type="ECO:0000256" key="7">
    <source>
        <dbReference type="SAM" id="MobiDB-lite"/>
    </source>
</evidence>
<dbReference type="RefSeq" id="WP_338273463.1">
    <property type="nucleotide sequence ID" value="NZ_AP027266.1"/>
</dbReference>
<feature type="compositionally biased region" description="Low complexity" evidence="7">
    <location>
        <begin position="721"/>
        <end position="736"/>
    </location>
</feature>
<dbReference type="EMBL" id="AP027266">
    <property type="protein sequence ID" value="BDW83991.1"/>
    <property type="molecule type" value="Genomic_DNA"/>
</dbReference>
<evidence type="ECO:0000256" key="2">
    <source>
        <dbReference type="ARBA" id="ARBA00022801"/>
    </source>
</evidence>
<feature type="domain" description="Helicase C-terminal" evidence="9">
    <location>
        <begin position="224"/>
        <end position="373"/>
    </location>
</feature>
<dbReference type="SMART" id="SM00490">
    <property type="entry name" value="HELICc"/>
    <property type="match status" value="1"/>
</dbReference>
<feature type="compositionally biased region" description="Basic and acidic residues" evidence="7">
    <location>
        <begin position="591"/>
        <end position="632"/>
    </location>
</feature>
<dbReference type="GO" id="GO:0003724">
    <property type="term" value="F:RNA helicase activity"/>
    <property type="evidence" value="ECO:0007669"/>
    <property type="project" value="TreeGrafter"/>
</dbReference>
<keyword evidence="1 6" id="KW-0547">Nucleotide-binding</keyword>
<evidence type="ECO:0008006" key="12">
    <source>
        <dbReference type="Google" id="ProtNLM"/>
    </source>
</evidence>
<dbReference type="InterPro" id="IPR000629">
    <property type="entry name" value="RNA-helicase_DEAD-box_CS"/>
</dbReference>
<keyword evidence="3 6" id="KW-0347">Helicase</keyword>
<dbReference type="GO" id="GO:0016787">
    <property type="term" value="F:hydrolase activity"/>
    <property type="evidence" value="ECO:0007669"/>
    <property type="project" value="UniProtKB-KW"/>
</dbReference>
<gene>
    <name evidence="10" type="ORF">MACH21_01680</name>
</gene>
<evidence type="ECO:0000313" key="11">
    <source>
        <dbReference type="Proteomes" id="UP001337723"/>
    </source>
</evidence>
<evidence type="ECO:0000256" key="5">
    <source>
        <dbReference type="ARBA" id="ARBA00038437"/>
    </source>
</evidence>
<feature type="compositionally biased region" description="Gly residues" evidence="7">
    <location>
        <begin position="751"/>
        <end position="779"/>
    </location>
</feature>
<dbReference type="InterPro" id="IPR014001">
    <property type="entry name" value="Helicase_ATP-bd"/>
</dbReference>
<dbReference type="CDD" id="cd12252">
    <property type="entry name" value="RRM_DbpA"/>
    <property type="match status" value="1"/>
</dbReference>
<dbReference type="InterPro" id="IPR001650">
    <property type="entry name" value="Helicase_C-like"/>
</dbReference>
<dbReference type="PROSITE" id="PS51192">
    <property type="entry name" value="HELICASE_ATP_BIND_1"/>
    <property type="match status" value="1"/>
</dbReference>
<dbReference type="CDD" id="cd00268">
    <property type="entry name" value="DEADc"/>
    <property type="match status" value="1"/>
</dbReference>
<comment type="similarity">
    <text evidence="5 6">Belongs to the DEAD box helicase family.</text>
</comment>
<dbReference type="Pfam" id="PF00271">
    <property type="entry name" value="Helicase_C"/>
    <property type="match status" value="1"/>
</dbReference>
<dbReference type="Gene3D" id="3.30.70.330">
    <property type="match status" value="1"/>
</dbReference>
<accession>A0AA48HH00</accession>
<dbReference type="GO" id="GO:0003676">
    <property type="term" value="F:nucleic acid binding"/>
    <property type="evidence" value="ECO:0007669"/>
    <property type="project" value="InterPro"/>
</dbReference>
<evidence type="ECO:0000313" key="10">
    <source>
        <dbReference type="EMBL" id="BDW83991.1"/>
    </source>
</evidence>
<organism evidence="10 11">
    <name type="scientific">Roseicyclus marinus</name>
    <dbReference type="NCBI Taxonomy" id="2161673"/>
    <lineage>
        <taxon>Bacteria</taxon>
        <taxon>Pseudomonadati</taxon>
        <taxon>Pseudomonadota</taxon>
        <taxon>Alphaproteobacteria</taxon>
        <taxon>Rhodobacterales</taxon>
        <taxon>Roseobacteraceae</taxon>
        <taxon>Roseicyclus</taxon>
    </lineage>
</organism>
<dbReference type="InterPro" id="IPR005580">
    <property type="entry name" value="DbpA/CsdA_RNA-bd_dom"/>
</dbReference>
<keyword evidence="11" id="KW-1185">Reference proteome</keyword>
<dbReference type="GO" id="GO:0005524">
    <property type="term" value="F:ATP binding"/>
    <property type="evidence" value="ECO:0007669"/>
    <property type="project" value="UniProtKB-KW"/>
</dbReference>
<protein>
    <recommendedName>
        <fullName evidence="12">ATP-dependent RNA helicase DeaD</fullName>
    </recommendedName>
</protein>
<dbReference type="InterPro" id="IPR012677">
    <property type="entry name" value="Nucleotide-bd_a/b_plait_sf"/>
</dbReference>
<dbReference type="InterPro" id="IPR050079">
    <property type="entry name" value="DEAD_box_RNA_helicase"/>
</dbReference>
<dbReference type="InterPro" id="IPR044742">
    <property type="entry name" value="DEAD/DEAH_RhlB"/>
</dbReference>
<reference evidence="10 11" key="1">
    <citation type="submission" date="2023-01" db="EMBL/GenBank/DDBJ databases">
        <title>Complete genome sequence of Roseicyclus marinus strain Dej080120_10.</title>
        <authorList>
            <person name="Ueki S."/>
            <person name="Maruyama F."/>
        </authorList>
    </citation>
    <scope>NUCLEOTIDE SEQUENCE [LARGE SCALE GENOMIC DNA]</scope>
    <source>
        <strain evidence="10 11">Dej080120_10</strain>
    </source>
</reference>
<dbReference type="PROSITE" id="PS00039">
    <property type="entry name" value="DEAD_ATP_HELICASE"/>
    <property type="match status" value="1"/>
</dbReference>
<dbReference type="Pfam" id="PF03880">
    <property type="entry name" value="DbpA"/>
    <property type="match status" value="1"/>
</dbReference>
<name>A0AA48HH00_9RHOB</name>
<evidence type="ECO:0000256" key="6">
    <source>
        <dbReference type="RuleBase" id="RU000492"/>
    </source>
</evidence>
<dbReference type="PANTHER" id="PTHR47959">
    <property type="entry name" value="ATP-DEPENDENT RNA HELICASE RHLE-RELATED"/>
    <property type="match status" value="1"/>
</dbReference>
<dbReference type="PROSITE" id="PS51194">
    <property type="entry name" value="HELICASE_CTER"/>
    <property type="match status" value="1"/>
</dbReference>
<feature type="domain" description="Helicase ATP-binding" evidence="8">
    <location>
        <begin position="25"/>
        <end position="201"/>
    </location>
</feature>
<dbReference type="Proteomes" id="UP001337723">
    <property type="component" value="Chromosome"/>
</dbReference>
<feature type="compositionally biased region" description="Basic and acidic residues" evidence="7">
    <location>
        <begin position="534"/>
        <end position="560"/>
    </location>
</feature>
<evidence type="ECO:0000256" key="4">
    <source>
        <dbReference type="ARBA" id="ARBA00022840"/>
    </source>
</evidence>
<feature type="compositionally biased region" description="Basic and acidic residues" evidence="7">
    <location>
        <begin position="642"/>
        <end position="664"/>
    </location>
</feature>
<sequence length="795" mass="84608">MIPTIAKALAERGYDTLTEVQEAVTNPDLAEADLLVSAQTGSGKTVGFGLAIAKTLLGDAERLGPPAAPLALVIAPTRELALQVQRELAWLYAEAGARVVSCIGGMDTREERRALDRGAHIVVGTPGRLRDHITRNNLDLTDIRAIVLDEADEMLDLGFREDLEFMLGEAPATRRTLMFSATVPPAIAELAKQYQRDAVRVTTVVRGSQHADIAYQVVQVAAHDVEHAIINLLRYHDAPTAIVFANTRATVARLAARLANRSLPVVTLSGELSQDERSHALQAMRDGRARVCVATDVAARGIDLPKLDLVIHADMPTNTEALLHRSGRTGRAGRKGISAMIVPDKATNKASRLLKWAKIEAEWTFAPTAEDILALDETRLLTDPLWDGPMTEGEASFAARLMAERSPEAIAMACLRLYRAGLSAPEEINAPGTAAAPRPERAPFGPSVWFELSTGHDKRAEARWLLPMLCRAGNLDKAHIGKIRVQAATTLVELAEPAVPGFVASLGAGGVLEEDVTARQLDAAPEFASQPRGPRPDRPERGERPARKPRSDAPRGDGPRPSRPAPVRDPVAEPVQSAPATPTPEPAAPRQAERAPEPKSERPAAPDRPARQDAKPPYKGEGKPPYKGDAKPPYKGAAKPAYKGEGKPPYKGEGKPAYKGEGKPRSGPGTGPRDTRGKPAWQGKDGGRGPDRTGPTDGPRKPHATEGKKEWTKPKHDHSKPAAAAPTGPRPGAADPSQRMERPGAKPRGASPGGRPGKPGPGGKPRTGGPGGKPFGTSGGKPPRKGGSTPPRRKD</sequence>
<dbReference type="CDD" id="cd18787">
    <property type="entry name" value="SF2_C_DEAD"/>
    <property type="match status" value="1"/>
</dbReference>
<dbReference type="Pfam" id="PF00270">
    <property type="entry name" value="DEAD"/>
    <property type="match status" value="1"/>
</dbReference>
<evidence type="ECO:0000256" key="1">
    <source>
        <dbReference type="ARBA" id="ARBA00022741"/>
    </source>
</evidence>
<evidence type="ECO:0000259" key="8">
    <source>
        <dbReference type="PROSITE" id="PS51192"/>
    </source>
</evidence>
<feature type="region of interest" description="Disordered" evidence="7">
    <location>
        <begin position="522"/>
        <end position="795"/>
    </location>
</feature>
<evidence type="ECO:0000259" key="9">
    <source>
        <dbReference type="PROSITE" id="PS51194"/>
    </source>
</evidence>
<keyword evidence="2 6" id="KW-0378">Hydrolase</keyword>
<evidence type="ECO:0000256" key="3">
    <source>
        <dbReference type="ARBA" id="ARBA00022806"/>
    </source>
</evidence>
<dbReference type="Gene3D" id="3.40.50.300">
    <property type="entry name" value="P-loop containing nucleotide triphosphate hydrolases"/>
    <property type="match status" value="2"/>
</dbReference>
<keyword evidence="4 6" id="KW-0067">ATP-binding</keyword>
<dbReference type="InterPro" id="IPR011545">
    <property type="entry name" value="DEAD/DEAH_box_helicase_dom"/>
</dbReference>
<dbReference type="SMART" id="SM00487">
    <property type="entry name" value="DEXDc"/>
    <property type="match status" value="1"/>
</dbReference>
<dbReference type="InterPro" id="IPR027417">
    <property type="entry name" value="P-loop_NTPase"/>
</dbReference>
<proteinExistence type="inferred from homology"/>
<dbReference type="GO" id="GO:0005829">
    <property type="term" value="C:cytosol"/>
    <property type="evidence" value="ECO:0007669"/>
    <property type="project" value="TreeGrafter"/>
</dbReference>